<protein>
    <submittedName>
        <fullName evidence="1">Uncharacterized protein</fullName>
    </submittedName>
</protein>
<accession>A0AC61TSJ1</accession>
<sequence length="223" mass="26520">MSVLDFGRRPSFKLKKVESQLKRATDKFAELLPKQFRDEFKEKSFLGGGAIYCLYNGKEPKDYDFFLKDKELGDRLRTYFVDNDRLKYKNGVLVSTYNNKRLVVTDNAISIGDYQIITRWSGTPKEVIREFDFKHNMYYFCNNRIEALTKWKYLDDNKLYYNEERARDICGTIIRVKKFVERGFTITNSEMSKMLLKLHDVGFNERELEILKSHDENRNNFGS</sequence>
<reference evidence="1" key="1">
    <citation type="submission" date="2022-02" db="EMBL/GenBank/DDBJ databases">
        <authorList>
            <person name="Nazir A."/>
            <person name="Chen Y."/>
            <person name="Liu Y."/>
        </authorList>
    </citation>
    <scope>NUCLEOTIDE SEQUENCE</scope>
</reference>
<dbReference type="EMBL" id="OM634653">
    <property type="protein sequence ID" value="UNH58495.1"/>
    <property type="molecule type" value="Genomic_DNA"/>
</dbReference>
<evidence type="ECO:0000313" key="1">
    <source>
        <dbReference type="EMBL" id="UNH58495.1"/>
    </source>
</evidence>
<evidence type="ECO:0000313" key="2">
    <source>
        <dbReference type="Proteomes" id="UP000829276"/>
    </source>
</evidence>
<keyword evidence="2" id="KW-1185">Reference proteome</keyword>
<dbReference type="Proteomes" id="UP000829276">
    <property type="component" value="Segment"/>
</dbReference>
<name>A0AC61TSJ1_9CAUD</name>
<organism evidence="1 2">
    <name type="scientific">Bacillus phage vB_BsuS_PJN02</name>
    <dbReference type="NCBI Taxonomy" id="2920374"/>
    <lineage>
        <taxon>Viruses</taxon>
        <taxon>Duplodnaviria</taxon>
        <taxon>Heunggongvirae</taxon>
        <taxon>Uroviricota</taxon>
        <taxon>Caudoviricetes</taxon>
        <taxon>Heleneionescovirinae</taxon>
        <taxon>Zhangjivirus</taxon>
        <taxon>Zhangjivirus PJN02</taxon>
    </lineage>
</organism>
<proteinExistence type="predicted"/>